<keyword evidence="1" id="KW-0732">Signal</keyword>
<evidence type="ECO:0000313" key="2">
    <source>
        <dbReference type="EMBL" id="WIW94950.1"/>
    </source>
</evidence>
<dbReference type="EMBL" id="CP127221">
    <property type="protein sequence ID" value="WIW94950.1"/>
    <property type="molecule type" value="Genomic_DNA"/>
</dbReference>
<dbReference type="KEGG" id="arue:QQX03_08190"/>
<feature type="chain" id="PRO_5040799636" evidence="1">
    <location>
        <begin position="22"/>
        <end position="118"/>
    </location>
</feature>
<name>A0A9Y2B6H2_9SPHN</name>
<proteinExistence type="predicted"/>
<reference evidence="2 3" key="1">
    <citation type="submission" date="2023-06" db="EMBL/GenBank/DDBJ databases">
        <title>Altererythrobacter rubellus NBRC 112769 genome.</title>
        <authorList>
            <person name="Zhang K."/>
        </authorList>
    </citation>
    <scope>NUCLEOTIDE SEQUENCE [LARGE SCALE GENOMIC DNA]</scope>
    <source>
        <strain evidence="2 3">NBRC 112769</strain>
    </source>
</reference>
<evidence type="ECO:0000256" key="1">
    <source>
        <dbReference type="SAM" id="SignalP"/>
    </source>
</evidence>
<feature type="signal peptide" evidence="1">
    <location>
        <begin position="1"/>
        <end position="21"/>
    </location>
</feature>
<dbReference type="RefSeq" id="WP_285975266.1">
    <property type="nucleotide sequence ID" value="NZ_CP127221.1"/>
</dbReference>
<gene>
    <name evidence="2" type="ORF">QQX03_08190</name>
</gene>
<protein>
    <submittedName>
        <fullName evidence="2">Uncharacterized protein</fullName>
    </submittedName>
</protein>
<dbReference type="AlphaFoldDB" id="A0A9Y2B6H2"/>
<organism evidence="2 3">
    <name type="scientific">Altererythrobacter rubellus</name>
    <dbReference type="NCBI Taxonomy" id="2173831"/>
    <lineage>
        <taxon>Bacteria</taxon>
        <taxon>Pseudomonadati</taxon>
        <taxon>Pseudomonadota</taxon>
        <taxon>Alphaproteobacteria</taxon>
        <taxon>Sphingomonadales</taxon>
        <taxon>Erythrobacteraceae</taxon>
        <taxon>Altererythrobacter</taxon>
    </lineage>
</organism>
<accession>A0A9Y2B6H2</accession>
<keyword evidence="3" id="KW-1185">Reference proteome</keyword>
<dbReference type="Proteomes" id="UP001231445">
    <property type="component" value="Chromosome"/>
</dbReference>
<evidence type="ECO:0000313" key="3">
    <source>
        <dbReference type="Proteomes" id="UP001231445"/>
    </source>
</evidence>
<sequence>MRRTKLIWFAFGASSVLASWAISVSLFEAEEEAPMPHIVIGAPDIRYAQSDFDELENLSLKVGEVISQCGLEAFEIELNRHGLAYAVPITEEIEPSLCCLVVNFGNSPEPVSLEIKAS</sequence>